<reference evidence="4" key="1">
    <citation type="journal article" date="2019" name="Int. J. Syst. Evol. Microbiol.">
        <title>The Global Catalogue of Microorganisms (GCM) 10K type strain sequencing project: providing services to taxonomists for standard genome sequencing and annotation.</title>
        <authorList>
            <consortium name="The Broad Institute Genomics Platform"/>
            <consortium name="The Broad Institute Genome Sequencing Center for Infectious Disease"/>
            <person name="Wu L."/>
            <person name="Ma J."/>
        </authorList>
    </citation>
    <scope>NUCLEOTIDE SEQUENCE [LARGE SCALE GENOMIC DNA]</scope>
    <source>
        <strain evidence="4">NBRC 108725</strain>
    </source>
</reference>
<dbReference type="Pfam" id="PF03793">
    <property type="entry name" value="PASTA"/>
    <property type="match status" value="2"/>
</dbReference>
<dbReference type="CDD" id="cd06577">
    <property type="entry name" value="PASTA_pknB"/>
    <property type="match status" value="2"/>
</dbReference>
<accession>A0ABN6XQ63</accession>
<feature type="region of interest" description="Disordered" evidence="1">
    <location>
        <begin position="25"/>
        <end position="52"/>
    </location>
</feature>
<evidence type="ECO:0000313" key="4">
    <source>
        <dbReference type="Proteomes" id="UP001321498"/>
    </source>
</evidence>
<dbReference type="PROSITE" id="PS51178">
    <property type="entry name" value="PASTA"/>
    <property type="match status" value="2"/>
</dbReference>
<feature type="domain" description="PASTA" evidence="2">
    <location>
        <begin position="63"/>
        <end position="131"/>
    </location>
</feature>
<evidence type="ECO:0000256" key="1">
    <source>
        <dbReference type="SAM" id="MobiDB-lite"/>
    </source>
</evidence>
<evidence type="ECO:0000259" key="2">
    <source>
        <dbReference type="PROSITE" id="PS51178"/>
    </source>
</evidence>
<proteinExistence type="predicted"/>
<protein>
    <recommendedName>
        <fullName evidence="2">PASTA domain-containing protein</fullName>
    </recommendedName>
</protein>
<dbReference type="InterPro" id="IPR005543">
    <property type="entry name" value="PASTA_dom"/>
</dbReference>
<keyword evidence="4" id="KW-1185">Reference proteome</keyword>
<sequence>MPNVVGQTLDSARGILQAAGFDTVDGGASPSSAPAGQVIGTDPAGGSSASRGTTITIYTSDGTKVGVPLPNVVGQKAPAATATLQKAGFTNISYAWDPNPAGKALCSVTATDPAAGTTTPTTDEVTVYVAGVTTGNNGNGNSGNGNNNNNTAIVDPAACSG</sequence>
<dbReference type="RefSeq" id="WP_350226745.1">
    <property type="nucleotide sequence ID" value="NZ_AP027731.1"/>
</dbReference>
<dbReference type="Proteomes" id="UP001321498">
    <property type="component" value="Chromosome"/>
</dbReference>
<organism evidence="3 4">
    <name type="scientific">Naasia aerilata</name>
    <dbReference type="NCBI Taxonomy" id="1162966"/>
    <lineage>
        <taxon>Bacteria</taxon>
        <taxon>Bacillati</taxon>
        <taxon>Actinomycetota</taxon>
        <taxon>Actinomycetes</taxon>
        <taxon>Micrococcales</taxon>
        <taxon>Microbacteriaceae</taxon>
        <taxon>Naasia</taxon>
    </lineage>
</organism>
<feature type="domain" description="PASTA" evidence="2">
    <location>
        <begin position="1"/>
        <end position="61"/>
    </location>
</feature>
<gene>
    <name evidence="3" type="ORF">GCM10025866_16640</name>
</gene>
<evidence type="ECO:0000313" key="3">
    <source>
        <dbReference type="EMBL" id="BDZ45755.1"/>
    </source>
</evidence>
<name>A0ABN6XQ63_9MICO</name>
<dbReference type="EMBL" id="AP027731">
    <property type="protein sequence ID" value="BDZ45755.1"/>
    <property type="molecule type" value="Genomic_DNA"/>
</dbReference>
<dbReference type="Gene3D" id="3.30.10.20">
    <property type="match status" value="2"/>
</dbReference>
<dbReference type="SMART" id="SM00740">
    <property type="entry name" value="PASTA"/>
    <property type="match status" value="2"/>
</dbReference>